<protein>
    <recommendedName>
        <fullName evidence="4">DUF3108 domain-containing protein</fullName>
    </recommendedName>
</protein>
<keyword evidence="1" id="KW-0472">Membrane</keyword>
<proteinExistence type="predicted"/>
<dbReference type="EMBL" id="JBHUOM010000023">
    <property type="protein sequence ID" value="MFD2936659.1"/>
    <property type="molecule type" value="Genomic_DNA"/>
</dbReference>
<evidence type="ECO:0000313" key="2">
    <source>
        <dbReference type="EMBL" id="MFD2936659.1"/>
    </source>
</evidence>
<keyword evidence="3" id="KW-1185">Reference proteome</keyword>
<evidence type="ECO:0000313" key="3">
    <source>
        <dbReference type="Proteomes" id="UP001597512"/>
    </source>
</evidence>
<comment type="caution">
    <text evidence="2">The sequence shown here is derived from an EMBL/GenBank/DDBJ whole genome shotgun (WGS) entry which is preliminary data.</text>
</comment>
<organism evidence="2 3">
    <name type="scientific">Spirosoma flavum</name>
    <dbReference type="NCBI Taxonomy" id="2048557"/>
    <lineage>
        <taxon>Bacteria</taxon>
        <taxon>Pseudomonadati</taxon>
        <taxon>Bacteroidota</taxon>
        <taxon>Cytophagia</taxon>
        <taxon>Cytophagales</taxon>
        <taxon>Cytophagaceae</taxon>
        <taxon>Spirosoma</taxon>
    </lineage>
</organism>
<keyword evidence="1" id="KW-0812">Transmembrane</keyword>
<keyword evidence="1" id="KW-1133">Transmembrane helix</keyword>
<evidence type="ECO:0008006" key="4">
    <source>
        <dbReference type="Google" id="ProtNLM"/>
    </source>
</evidence>
<reference evidence="3" key="1">
    <citation type="journal article" date="2019" name="Int. J. Syst. Evol. Microbiol.">
        <title>The Global Catalogue of Microorganisms (GCM) 10K type strain sequencing project: providing services to taxonomists for standard genome sequencing and annotation.</title>
        <authorList>
            <consortium name="The Broad Institute Genomics Platform"/>
            <consortium name="The Broad Institute Genome Sequencing Center for Infectious Disease"/>
            <person name="Wu L."/>
            <person name="Ma J."/>
        </authorList>
    </citation>
    <scope>NUCLEOTIDE SEQUENCE [LARGE SCALE GENOMIC DNA]</scope>
    <source>
        <strain evidence="3">KCTC 52490</strain>
    </source>
</reference>
<dbReference type="RefSeq" id="WP_381505657.1">
    <property type="nucleotide sequence ID" value="NZ_JBHUOM010000023.1"/>
</dbReference>
<feature type="transmembrane region" description="Helical" evidence="1">
    <location>
        <begin position="12"/>
        <end position="30"/>
    </location>
</feature>
<accession>A0ABW6APX0</accession>
<gene>
    <name evidence="2" type="ORF">ACFS25_22950</name>
</gene>
<evidence type="ECO:0000256" key="1">
    <source>
        <dbReference type="SAM" id="Phobius"/>
    </source>
</evidence>
<dbReference type="Proteomes" id="UP001597512">
    <property type="component" value="Unassembled WGS sequence"/>
</dbReference>
<name>A0ABW6APX0_9BACT</name>
<sequence>MLSQNSDSVTKKGILVRFILYVCWIILYWTQSAFCQRVAESPFKVSFTQSAAVSDESGTPKNSETWYFPAEKFIDSSQVLTRVPKTQVNDSMRANPSYIFTSGDNVFQRKVKTRIDTFRLNWFSYYLYKLEEPVLYNYSLNKDVYRLTWIRSFHPPVVISLEKKGSKVRLFTKMLTKLPELPGHRYTSRNGTIHVADTSDRIPFKINTVRKLTKRDYQEFTHLISKLKALYISPLGFRNSIGTDGSEWILETHRSDGYYFFVRWSPTGDQPLRILGDYLLDLSDVKKEMRY</sequence>